<dbReference type="Pfam" id="PF06821">
    <property type="entry name" value="Ser_hydrolase"/>
    <property type="match status" value="1"/>
</dbReference>
<organism evidence="1 2">
    <name type="scientific">Pomacea canaliculata</name>
    <name type="common">Golden apple snail</name>
    <dbReference type="NCBI Taxonomy" id="400727"/>
    <lineage>
        <taxon>Eukaryota</taxon>
        <taxon>Metazoa</taxon>
        <taxon>Spiralia</taxon>
        <taxon>Lophotrochozoa</taxon>
        <taxon>Mollusca</taxon>
        <taxon>Gastropoda</taxon>
        <taxon>Caenogastropoda</taxon>
        <taxon>Architaenioglossa</taxon>
        <taxon>Ampullarioidea</taxon>
        <taxon>Ampullariidae</taxon>
        <taxon>Pomacea</taxon>
    </lineage>
</organism>
<reference evidence="1 2" key="1">
    <citation type="submission" date="2018-04" db="EMBL/GenBank/DDBJ databases">
        <title>The genome of golden apple snail Pomacea canaliculata provides insight into stress tolerance and invasive adaptation.</title>
        <authorList>
            <person name="Liu C."/>
            <person name="Liu B."/>
            <person name="Ren Y."/>
            <person name="Zhang Y."/>
            <person name="Wang H."/>
            <person name="Li S."/>
            <person name="Jiang F."/>
            <person name="Yin L."/>
            <person name="Zhang G."/>
            <person name="Qian W."/>
            <person name="Fan W."/>
        </authorList>
    </citation>
    <scope>NUCLEOTIDE SEQUENCE [LARGE SCALE GENOMIC DNA]</scope>
    <source>
        <strain evidence="1">SZHN2017</strain>
        <tissue evidence="1">Muscle</tissue>
    </source>
</reference>
<sequence length="182" mass="20521">MDMEEVKVVIVPGNGAGNVEAANWYGWLHYKLKENNVKSILRNMPDPITARESVWLPFMQDELGCDENTIIVGHSSGAEAAMRYTETHKVKGIVLVSACVTDLGDANERASGYYNRLWQWDSIRANTGFIAQYGSTDDPFIPWLEQKEVADQLNSNLFKFEDKGHFMNTAFPELLAFLKSVL</sequence>
<evidence type="ECO:0000313" key="2">
    <source>
        <dbReference type="Proteomes" id="UP000245119"/>
    </source>
</evidence>
<gene>
    <name evidence="1" type="ORF">C0Q70_04323</name>
</gene>
<dbReference type="GO" id="GO:0016787">
    <property type="term" value="F:hydrolase activity"/>
    <property type="evidence" value="ECO:0007669"/>
    <property type="project" value="InterPro"/>
</dbReference>
<comment type="caution">
    <text evidence="1">The sequence shown here is derived from an EMBL/GenBank/DDBJ whole genome shotgun (WGS) entry which is preliminary data.</text>
</comment>
<dbReference type="Proteomes" id="UP000245119">
    <property type="component" value="Linkage Group LG2"/>
</dbReference>
<dbReference type="EMBL" id="PZQS01000002">
    <property type="protein sequence ID" value="PVD37324.1"/>
    <property type="molecule type" value="Genomic_DNA"/>
</dbReference>
<dbReference type="AlphaFoldDB" id="A0A2T7PV70"/>
<dbReference type="PANTHER" id="PTHR15394:SF3">
    <property type="entry name" value="SERINE HYDROLASE RBBP9"/>
    <property type="match status" value="1"/>
</dbReference>
<keyword evidence="2" id="KW-1185">Reference proteome</keyword>
<accession>A0A2T7PV70</accession>
<proteinExistence type="predicted"/>
<protein>
    <recommendedName>
        <fullName evidence="3">Hydrolase RBBP9</fullName>
    </recommendedName>
</protein>
<dbReference type="Gene3D" id="3.40.50.1820">
    <property type="entry name" value="alpha/beta hydrolase"/>
    <property type="match status" value="1"/>
</dbReference>
<dbReference type="InterPro" id="IPR010662">
    <property type="entry name" value="RBBP9/YdeN"/>
</dbReference>
<evidence type="ECO:0000313" key="1">
    <source>
        <dbReference type="EMBL" id="PVD37324.1"/>
    </source>
</evidence>
<dbReference type="OrthoDB" id="2369073at2759"/>
<dbReference type="PANTHER" id="PTHR15394">
    <property type="entry name" value="SERINE HYDROLASE RBBP9"/>
    <property type="match status" value="1"/>
</dbReference>
<evidence type="ECO:0008006" key="3">
    <source>
        <dbReference type="Google" id="ProtNLM"/>
    </source>
</evidence>
<dbReference type="STRING" id="400727.A0A2T7PV70"/>
<dbReference type="InterPro" id="IPR029058">
    <property type="entry name" value="AB_hydrolase_fold"/>
</dbReference>
<name>A0A2T7PV70_POMCA</name>
<dbReference type="SUPFAM" id="SSF53474">
    <property type="entry name" value="alpha/beta-Hydrolases"/>
    <property type="match status" value="1"/>
</dbReference>